<dbReference type="Pfam" id="PF07584">
    <property type="entry name" value="BatA"/>
    <property type="match status" value="1"/>
</dbReference>
<keyword evidence="1" id="KW-1133">Transmembrane helix</keyword>
<feature type="domain" description="VWFA" evidence="3">
    <location>
        <begin position="90"/>
        <end position="192"/>
    </location>
</feature>
<evidence type="ECO:0000313" key="5">
    <source>
        <dbReference type="Proteomes" id="UP001484239"/>
    </source>
</evidence>
<keyword evidence="1" id="KW-0472">Membrane</keyword>
<keyword evidence="1" id="KW-0812">Transmembrane</keyword>
<dbReference type="PANTHER" id="PTHR37464">
    <property type="entry name" value="BLL2463 PROTEIN"/>
    <property type="match status" value="1"/>
</dbReference>
<evidence type="ECO:0000313" key="4">
    <source>
        <dbReference type="EMBL" id="MEK9500610.1"/>
    </source>
</evidence>
<gene>
    <name evidence="4" type="ORF">WI372_06445</name>
</gene>
<dbReference type="NCBIfam" id="TIGR02226">
    <property type="entry name" value="two_anch"/>
    <property type="match status" value="1"/>
</dbReference>
<evidence type="ECO:0000256" key="1">
    <source>
        <dbReference type="SAM" id="Phobius"/>
    </source>
</evidence>
<dbReference type="InterPro" id="IPR002035">
    <property type="entry name" value="VWF_A"/>
</dbReference>
<feature type="transmembrane region" description="Helical" evidence="1">
    <location>
        <begin position="56"/>
        <end position="78"/>
    </location>
</feature>
<dbReference type="RefSeq" id="WP_405284418.1">
    <property type="nucleotide sequence ID" value="NZ_CP144380.1"/>
</dbReference>
<accession>A0ABU9E7A0</accession>
<feature type="transmembrane region" description="Helical" evidence="1">
    <location>
        <begin position="6"/>
        <end position="24"/>
    </location>
</feature>
<feature type="domain" description="Aerotolerance regulator N-terminal" evidence="2">
    <location>
        <begin position="1"/>
        <end position="75"/>
    </location>
</feature>
<dbReference type="Pfam" id="PF13519">
    <property type="entry name" value="VWA_2"/>
    <property type="match status" value="1"/>
</dbReference>
<comment type="caution">
    <text evidence="4">The sequence shown here is derived from an EMBL/GenBank/DDBJ whole genome shotgun (WGS) entry which is preliminary data.</text>
</comment>
<proteinExistence type="predicted"/>
<dbReference type="EMBL" id="JBBHLI010000003">
    <property type="protein sequence ID" value="MEK9500610.1"/>
    <property type="molecule type" value="Genomic_DNA"/>
</dbReference>
<dbReference type="Proteomes" id="UP001484239">
    <property type="component" value="Unassembled WGS sequence"/>
</dbReference>
<reference evidence="4 5" key="1">
    <citation type="submission" date="2024-02" db="EMBL/GenBank/DDBJ databases">
        <title>A novel Gemmatimonadota bacterium.</title>
        <authorList>
            <person name="Du Z.-J."/>
            <person name="Ye Y.-Q."/>
        </authorList>
    </citation>
    <scope>NUCLEOTIDE SEQUENCE [LARGE SCALE GENOMIC DNA]</scope>
    <source>
        <strain evidence="4 5">DH-20</strain>
    </source>
</reference>
<evidence type="ECO:0000259" key="2">
    <source>
        <dbReference type="Pfam" id="PF07584"/>
    </source>
</evidence>
<dbReference type="PANTHER" id="PTHR37464:SF1">
    <property type="entry name" value="BLL2463 PROTEIN"/>
    <property type="match status" value="1"/>
</dbReference>
<name>A0ABU9E7A0_9BACT</name>
<dbReference type="InterPro" id="IPR024163">
    <property type="entry name" value="Aerotolerance_reg_N"/>
</dbReference>
<evidence type="ECO:0000259" key="3">
    <source>
        <dbReference type="Pfam" id="PF13519"/>
    </source>
</evidence>
<sequence length="648" mass="68293">MSFLNPLFLLAATAIAVPLALHLFHRQETRRVVFPALRYLLRTEKEHARRIRLRQLLLLLVRCAIILLLALAGARLVVSGRGAAHPPTAVVVILDNSLSSGRVLGEDRVLDRLQTAALDGLSAATSEDRVWVLRAGEPWDVAVPGTPDQARVRIRTTEMSAGRGDLSSALRRARQLVADADMAGGEIHIVSDLQASAFDAASDPAGETTDAADDPDIPVLVWAGLDAPDAPNRYLQEAAIGGGLPPLANNRTEIAVTLAGGDPEGDEVPVRLFIDDRVRGAAEVRPGGSTVLPVGPFSPGWVSGWVEADPDALRDDDRRWFAVPVRPPPTVALGGEGGPFVGSALDVLTDAGRAIRSGTGTADVVIAPGGAGFVTGTTARTVVIAPADAALLPAVNRRLADAGIDWRFEADEGSGEAGIAESQVPVDIESVRVRQRYRLTAPAGTPGQVLVRLSDGAPWIIALDDGRAPVLLIASPLDERASTLPVDAAMIPLVEWIVTGWGAGGGRPALRVGEALPLSSAVTEVETPDGERLPVDGSLELRTTRTAGIYRALRGDSLVELLAVNPPVRESLLTPLTDDAAEVLIGSDAEWVDDPGDWSGATFTRRQGYESWRVLLALALLLLLLESWIAASGGRQPRTATAPAPNPT</sequence>
<organism evidence="4 5">
    <name type="scientific">Gaopeijia maritima</name>
    <dbReference type="NCBI Taxonomy" id="3119007"/>
    <lineage>
        <taxon>Bacteria</taxon>
        <taxon>Pseudomonadati</taxon>
        <taxon>Gemmatimonadota</taxon>
        <taxon>Longimicrobiia</taxon>
        <taxon>Gaopeijiales</taxon>
        <taxon>Gaopeijiaceae</taxon>
        <taxon>Gaopeijia</taxon>
    </lineage>
</organism>
<protein>
    <submittedName>
        <fullName evidence="4">BatA and WFA domain-containing protein</fullName>
    </submittedName>
</protein>
<keyword evidence="5" id="KW-1185">Reference proteome</keyword>
<dbReference type="InterPro" id="IPR011933">
    <property type="entry name" value="Double_TM_dom"/>
</dbReference>